<evidence type="ECO:0008006" key="3">
    <source>
        <dbReference type="Google" id="ProtNLM"/>
    </source>
</evidence>
<dbReference type="Pfam" id="PF21448">
    <property type="entry name" value="DNMK"/>
    <property type="match status" value="1"/>
</dbReference>
<dbReference type="RefSeq" id="WP_124961401.1">
    <property type="nucleotide sequence ID" value="NZ_RQXU01000025.1"/>
</dbReference>
<name>A0A3P3E7I4_9BURK</name>
<gene>
    <name evidence="1" type="ORF">EH244_27070</name>
</gene>
<proteinExistence type="predicted"/>
<dbReference type="InterPro" id="IPR027417">
    <property type="entry name" value="P-loop_NTPase"/>
</dbReference>
<dbReference type="Gene3D" id="3.40.50.300">
    <property type="entry name" value="P-loop containing nucleotide triphosphate hydrolases"/>
    <property type="match status" value="2"/>
</dbReference>
<evidence type="ECO:0000313" key="1">
    <source>
        <dbReference type="EMBL" id="RRH82314.1"/>
    </source>
</evidence>
<dbReference type="InterPro" id="IPR048444">
    <property type="entry name" value="DNMK"/>
</dbReference>
<organism evidence="1 2">
    <name type="scientific">Variovorax beijingensis</name>
    <dbReference type="NCBI Taxonomy" id="2496117"/>
    <lineage>
        <taxon>Bacteria</taxon>
        <taxon>Pseudomonadati</taxon>
        <taxon>Pseudomonadota</taxon>
        <taxon>Betaproteobacteria</taxon>
        <taxon>Burkholderiales</taxon>
        <taxon>Comamonadaceae</taxon>
        <taxon>Variovorax</taxon>
    </lineage>
</organism>
<dbReference type="Proteomes" id="UP000271590">
    <property type="component" value="Unassembled WGS sequence"/>
</dbReference>
<comment type="caution">
    <text evidence="1">The sequence shown here is derived from an EMBL/GenBank/DDBJ whole genome shotgun (WGS) entry which is preliminary data.</text>
</comment>
<protein>
    <recommendedName>
        <fullName evidence="3">Deoxynucleotide monophosphate kinase</fullName>
    </recommendedName>
</protein>
<reference evidence="1 2" key="1">
    <citation type="submission" date="2018-11" db="EMBL/GenBank/DDBJ databases">
        <title>The genome of Variovorax sp T529.</title>
        <authorList>
            <person name="Gao J."/>
        </authorList>
    </citation>
    <scope>NUCLEOTIDE SEQUENCE [LARGE SCALE GENOMIC DNA]</scope>
    <source>
        <strain evidence="1 2">T529</strain>
    </source>
</reference>
<dbReference type="SUPFAM" id="SSF52540">
    <property type="entry name" value="P-loop containing nucleoside triphosphate hydrolases"/>
    <property type="match status" value="1"/>
</dbReference>
<accession>A0A3P3E7I4</accession>
<evidence type="ECO:0000313" key="2">
    <source>
        <dbReference type="Proteomes" id="UP000271590"/>
    </source>
</evidence>
<dbReference type="AlphaFoldDB" id="A0A3P3E7I4"/>
<dbReference type="EMBL" id="RQXU01000025">
    <property type="protein sequence ID" value="RRH82314.1"/>
    <property type="molecule type" value="Genomic_DNA"/>
</dbReference>
<sequence>MKQHIIGLTGFAGSGKDTVADLLVAHARFRKLAFADALRGEVANGFGLMPDELASPHLKSIPTPALRMRGAPQDFLAAVVYSLSAAAPDHRTPLSDEWLDMPRAPRQILQWWGTEYRRMQHPRYWTRALLSRLVAYQRDGESRFVITDVRFDNEADTVRAAGGTLWQVTRPGCNGQAENAHVSATDGARFKPEAVIANIHDVRHLQGLVLSEFVARDLGIDRARVKLEVAPC</sequence>